<dbReference type="SUPFAM" id="SSF52540">
    <property type="entry name" value="P-loop containing nucleoside triphosphate hydrolases"/>
    <property type="match status" value="1"/>
</dbReference>
<sequence>MSTEQPEPELGLLRRRTTGKLEGAFDAWQFKIRLNQDVSSHIVKQLQKECGTDLVRAIDRFHEMEMAQRRDSLTGIIEVQPEKDPSKHIDPKGRKDIIVRDQYWDRSKRQWVLKKVQPGTSKKYNRCVLFVRRVYTEKMIYDETLLVVKGPILRNALRNIFRGARGFGLTVEEESEVKAPFLFWALPELQLLADHYRRRNDDLALFEINAALKFIEQEYSVSTLTEIMAEAAGQVTFDKLWTIFAPDCLIVGKDSFDAMSVWRARSHGIKKLRDGSIIFEIAGEYLEWDGKKLGNVYQPLVIPRFEGAVKIEDLAFSPLKRHPQEKAIKERILKRSERKTRFCKLGYEIQEYEGVGLVEVREKIVEEETVREKIVRYRFQGRIIIDPAMMAKVEPNNKLNPSTTRLRRLGRVCISDLMAADHVKGVLDELLKDFNEASAEIDDSFSDTDSNRYDSGDDVDIPRDGIEETGVPQRGFSTEEKLLLSSYLCGYSLKNAKWGAFSVDRVSDIKWESSIFDSLVMDAKLKETIYQLIQAQSSGLSKFDDFVRGKGRGLIGLLFGPPGTGKTLTAEAIAETAEMPLYAVSSGSLGHEAEDIYDNLSNILRLATHWRAVLLLDEADVFLAKRTTMDLKRNAIVSVFLRELEYYQGILLLTTNKASIIDEAFQSRIHFCHRYPSIDFDSRRQIWMTFMDKARESEGIVIKNVMSMAIKLALTGDHVLTAESIIGTVNLLQNFNFSNDEDEPWKQTNLPAALSSFQARDTAPRAKNNQLAIQFDQSGSHSQTASQDLARKAPRPQAETEQQDETNMAEKGALFDITVDELCTGAAAGCRLFSWIMGDELDLPGGNPWPRSKRSGVMPARLIEIAITSGTTSLRPRQTDEIGRVRFAALSYCWGSEQPMKCLGSDIVSYRTVIPLNEQPLTIKDAVKVCWEIGIQYLWIDALCIIQDDSNDKSIKIAKMTSIYGSTTVTIAAARLSSAAEGFLGERFPGSRDGAIVPYRCINGELGSIVLVQRNDGRSPEEPIAPINERGWTLKERLLSSRIIESSGISLGGFTDGWRRHVSFSSKRMTEALDLEDIRATKSTIDFYGRPRNSQFTLAISGMAQIFAELSGDQYIAGLWKLCSHSGLLWGIEHRYANPENIPLPPTYQGFSWSWLSVNGPVKFSQVQRPSECVAEILSCEAVPANETAPCGLIYEGSG</sequence>
<dbReference type="InterPro" id="IPR027417">
    <property type="entry name" value="P-loop_NTPase"/>
</dbReference>
<feature type="region of interest" description="Disordered" evidence="1">
    <location>
        <begin position="443"/>
        <end position="463"/>
    </location>
</feature>
<dbReference type="PANTHER" id="PTHR46411">
    <property type="entry name" value="FAMILY ATPASE, PUTATIVE-RELATED"/>
    <property type="match status" value="1"/>
</dbReference>
<dbReference type="PANTHER" id="PTHR46411:SF2">
    <property type="entry name" value="AAA+ ATPASE DOMAIN-CONTAINING PROTEIN"/>
    <property type="match status" value="1"/>
</dbReference>
<dbReference type="SMART" id="SM00382">
    <property type="entry name" value="AAA"/>
    <property type="match status" value="1"/>
</dbReference>
<dbReference type="OrthoDB" id="10042665at2759"/>
<dbReference type="Pfam" id="PF06985">
    <property type="entry name" value="HET"/>
    <property type="match status" value="1"/>
</dbReference>
<gene>
    <name evidence="3" type="ORF">GQX73_g7873</name>
</gene>
<reference evidence="3 4" key="1">
    <citation type="submission" date="2019-12" db="EMBL/GenBank/DDBJ databases">
        <title>Draft genome sequence of the ascomycete Xylaria multiplex DSM 110363.</title>
        <authorList>
            <person name="Buettner E."/>
            <person name="Kellner H."/>
        </authorList>
    </citation>
    <scope>NUCLEOTIDE SEQUENCE [LARGE SCALE GENOMIC DNA]</scope>
    <source>
        <strain evidence="3 4">DSM 110363</strain>
    </source>
</reference>
<feature type="region of interest" description="Disordered" evidence="1">
    <location>
        <begin position="777"/>
        <end position="808"/>
    </location>
</feature>
<evidence type="ECO:0000313" key="4">
    <source>
        <dbReference type="Proteomes" id="UP000481858"/>
    </source>
</evidence>
<dbReference type="GO" id="GO:0016887">
    <property type="term" value="F:ATP hydrolysis activity"/>
    <property type="evidence" value="ECO:0007669"/>
    <property type="project" value="InterPro"/>
</dbReference>
<dbReference type="CDD" id="cd19481">
    <property type="entry name" value="RecA-like_protease"/>
    <property type="match status" value="1"/>
</dbReference>
<dbReference type="InterPro" id="IPR054289">
    <property type="entry name" value="DUF7025"/>
</dbReference>
<dbReference type="EMBL" id="WUBL01000108">
    <property type="protein sequence ID" value="KAF2965667.1"/>
    <property type="molecule type" value="Genomic_DNA"/>
</dbReference>
<feature type="compositionally biased region" description="Polar residues" evidence="1">
    <location>
        <begin position="777"/>
        <end position="787"/>
    </location>
</feature>
<dbReference type="InParanoid" id="A0A7C8MQA0"/>
<dbReference type="InterPro" id="IPR010730">
    <property type="entry name" value="HET"/>
</dbReference>
<dbReference type="Proteomes" id="UP000481858">
    <property type="component" value="Unassembled WGS sequence"/>
</dbReference>
<proteinExistence type="predicted"/>
<feature type="compositionally biased region" description="Basic and acidic residues" evidence="1">
    <location>
        <begin position="449"/>
        <end position="463"/>
    </location>
</feature>
<dbReference type="GO" id="GO:0005524">
    <property type="term" value="F:ATP binding"/>
    <property type="evidence" value="ECO:0007669"/>
    <property type="project" value="InterPro"/>
</dbReference>
<dbReference type="AlphaFoldDB" id="A0A7C8MQA0"/>
<organism evidence="3 4">
    <name type="scientific">Xylaria multiplex</name>
    <dbReference type="NCBI Taxonomy" id="323545"/>
    <lineage>
        <taxon>Eukaryota</taxon>
        <taxon>Fungi</taxon>
        <taxon>Dikarya</taxon>
        <taxon>Ascomycota</taxon>
        <taxon>Pezizomycotina</taxon>
        <taxon>Sordariomycetes</taxon>
        <taxon>Xylariomycetidae</taxon>
        <taxon>Xylariales</taxon>
        <taxon>Xylariaceae</taxon>
        <taxon>Xylaria</taxon>
    </lineage>
</organism>
<dbReference type="InterPro" id="IPR003593">
    <property type="entry name" value="AAA+_ATPase"/>
</dbReference>
<dbReference type="Pfam" id="PF22942">
    <property type="entry name" value="DUF7025"/>
    <property type="match status" value="1"/>
</dbReference>
<dbReference type="InterPro" id="IPR003959">
    <property type="entry name" value="ATPase_AAA_core"/>
</dbReference>
<accession>A0A7C8MQA0</accession>
<evidence type="ECO:0000259" key="2">
    <source>
        <dbReference type="SMART" id="SM00382"/>
    </source>
</evidence>
<dbReference type="Pfam" id="PF00004">
    <property type="entry name" value="AAA"/>
    <property type="match status" value="1"/>
</dbReference>
<name>A0A7C8MQA0_9PEZI</name>
<comment type="caution">
    <text evidence="3">The sequence shown here is derived from an EMBL/GenBank/DDBJ whole genome shotgun (WGS) entry which is preliminary data.</text>
</comment>
<keyword evidence="4" id="KW-1185">Reference proteome</keyword>
<protein>
    <recommendedName>
        <fullName evidence="2">AAA+ ATPase domain-containing protein</fullName>
    </recommendedName>
</protein>
<evidence type="ECO:0000313" key="3">
    <source>
        <dbReference type="EMBL" id="KAF2965667.1"/>
    </source>
</evidence>
<feature type="domain" description="AAA+ ATPase" evidence="2">
    <location>
        <begin position="552"/>
        <end position="676"/>
    </location>
</feature>
<dbReference type="Gene3D" id="3.40.50.300">
    <property type="entry name" value="P-loop containing nucleotide triphosphate hydrolases"/>
    <property type="match status" value="1"/>
</dbReference>
<evidence type="ECO:0000256" key="1">
    <source>
        <dbReference type="SAM" id="MobiDB-lite"/>
    </source>
</evidence>